<dbReference type="EMBL" id="JALRMR010000001">
    <property type="protein sequence ID" value="MDT1972785.1"/>
    <property type="molecule type" value="Genomic_DNA"/>
</dbReference>
<reference evidence="1" key="1">
    <citation type="submission" date="2022-04" db="EMBL/GenBank/DDBJ databases">
        <title>Draft genome sequences of lactic acid bacteria (LAB) strains involved in meat spoilage.</title>
        <authorList>
            <person name="Palevich N."/>
        </authorList>
    </citation>
    <scope>NUCLEOTIDE SEQUENCE</scope>
    <source>
        <strain evidence="1">9-14</strain>
    </source>
</reference>
<comment type="caution">
    <text evidence="1">The sequence shown here is derived from an EMBL/GenBank/DDBJ whole genome shotgun (WGS) entry which is preliminary data.</text>
</comment>
<gene>
    <name evidence="1" type="ORF">MX635_00075</name>
</gene>
<dbReference type="Proteomes" id="UP001249945">
    <property type="component" value="Unassembled WGS sequence"/>
</dbReference>
<dbReference type="RefSeq" id="WP_311779642.1">
    <property type="nucleotide sequence ID" value="NZ_JALRMR010000001.1"/>
</dbReference>
<sequence length="122" mass="14486">MREKEKILKGLLFDGVITLQWSYQLIIIEGRKVDGIGLCYLNQSNTFFTCARTLYYMHNYDLDQELKSFFFAFSRYNHELLNYIRKEKSVTTDVSSAYTAFMSESKEILKWVETDLTDRAYN</sequence>
<protein>
    <submittedName>
        <fullName evidence="1">Uncharacterized protein</fullName>
    </submittedName>
</protein>
<name>A0AAW8R5A4_CARDV</name>
<accession>A0AAW8R5A4</accession>
<evidence type="ECO:0000313" key="1">
    <source>
        <dbReference type="EMBL" id="MDT1972785.1"/>
    </source>
</evidence>
<proteinExistence type="predicted"/>
<dbReference type="AlphaFoldDB" id="A0AAW8R5A4"/>
<organism evidence="1 2">
    <name type="scientific">Carnobacterium divergens</name>
    <name type="common">Lactobacillus divergens</name>
    <dbReference type="NCBI Taxonomy" id="2748"/>
    <lineage>
        <taxon>Bacteria</taxon>
        <taxon>Bacillati</taxon>
        <taxon>Bacillota</taxon>
        <taxon>Bacilli</taxon>
        <taxon>Lactobacillales</taxon>
        <taxon>Carnobacteriaceae</taxon>
        <taxon>Carnobacterium</taxon>
    </lineage>
</organism>
<evidence type="ECO:0000313" key="2">
    <source>
        <dbReference type="Proteomes" id="UP001249945"/>
    </source>
</evidence>